<dbReference type="GO" id="GO:0016491">
    <property type="term" value="F:oxidoreductase activity"/>
    <property type="evidence" value="ECO:0007669"/>
    <property type="project" value="InterPro"/>
</dbReference>
<dbReference type="InterPro" id="IPR001853">
    <property type="entry name" value="DSBA-like_thioredoxin_dom"/>
</dbReference>
<comment type="caution">
    <text evidence="3">The sequence shown here is derived from an EMBL/GenBank/DDBJ whole genome shotgun (WGS) entry which is preliminary data.</text>
</comment>
<evidence type="ECO:0000256" key="1">
    <source>
        <dbReference type="SAM" id="MobiDB-lite"/>
    </source>
</evidence>
<dbReference type="SUPFAM" id="SSF52833">
    <property type="entry name" value="Thioredoxin-like"/>
    <property type="match status" value="1"/>
</dbReference>
<feature type="region of interest" description="Disordered" evidence="1">
    <location>
        <begin position="219"/>
        <end position="240"/>
    </location>
</feature>
<dbReference type="EMBL" id="JQCR01000002">
    <property type="protein sequence ID" value="KGE18979.1"/>
    <property type="molecule type" value="Genomic_DNA"/>
</dbReference>
<evidence type="ECO:0000259" key="2">
    <source>
        <dbReference type="Pfam" id="PF01323"/>
    </source>
</evidence>
<reference evidence="3 4" key="2">
    <citation type="submission" date="2014-10" db="EMBL/GenBank/DDBJ databases">
        <title>Comparative genomics of the Paenibacillus odorifer group.</title>
        <authorList>
            <person name="Tsai Y.-C."/>
            <person name="Martin N."/>
            <person name="Korlach J."/>
            <person name="Wiedmann M."/>
        </authorList>
    </citation>
    <scope>NUCLEOTIDE SEQUENCE [LARGE SCALE GENOMIC DNA]</scope>
    <source>
        <strain evidence="3 4">DSM 18334</strain>
    </source>
</reference>
<reference evidence="3 4" key="1">
    <citation type="submission" date="2014-08" db="EMBL/GenBank/DDBJ databases">
        <authorList>
            <person name="den Bakker H.C."/>
        </authorList>
    </citation>
    <scope>NUCLEOTIDE SEQUENCE [LARGE SCALE GENOMIC DNA]</scope>
    <source>
        <strain evidence="3 4">DSM 18334</strain>
    </source>
</reference>
<dbReference type="PANTHER" id="PTHR13887">
    <property type="entry name" value="GLUTATHIONE S-TRANSFERASE KAPPA"/>
    <property type="match status" value="1"/>
</dbReference>
<evidence type="ECO:0000313" key="4">
    <source>
        <dbReference type="Proteomes" id="UP000029734"/>
    </source>
</evidence>
<gene>
    <name evidence="3" type="ORF">PWYN_06155</name>
</gene>
<dbReference type="STRING" id="268407.PWYN_06155"/>
<dbReference type="eggNOG" id="COG2761">
    <property type="taxonomic scope" value="Bacteria"/>
</dbReference>
<dbReference type="RefSeq" id="WP_036649450.1">
    <property type="nucleotide sequence ID" value="NZ_JQCR01000002.1"/>
</dbReference>
<feature type="domain" description="DSBA-like thioredoxin" evidence="2">
    <location>
        <begin position="3"/>
        <end position="203"/>
    </location>
</feature>
<proteinExistence type="predicted"/>
<evidence type="ECO:0000313" key="3">
    <source>
        <dbReference type="EMBL" id="KGE18979.1"/>
    </source>
</evidence>
<dbReference type="PANTHER" id="PTHR13887:SF41">
    <property type="entry name" value="THIOREDOXIN SUPERFAMILY PROTEIN"/>
    <property type="match status" value="1"/>
</dbReference>
<name>A0A098M8V9_9BACL</name>
<dbReference type="OrthoDB" id="9799122at2"/>
<keyword evidence="4" id="KW-1185">Reference proteome</keyword>
<dbReference type="InterPro" id="IPR036249">
    <property type="entry name" value="Thioredoxin-like_sf"/>
</dbReference>
<dbReference type="Pfam" id="PF01323">
    <property type="entry name" value="DSBA"/>
    <property type="match status" value="1"/>
</dbReference>
<dbReference type="Proteomes" id="UP000029734">
    <property type="component" value="Unassembled WGS sequence"/>
</dbReference>
<protein>
    <submittedName>
        <fullName evidence="3">DSBA oxidoreductase</fullName>
    </submittedName>
</protein>
<dbReference type="CDD" id="cd03024">
    <property type="entry name" value="DsbA_FrnE"/>
    <property type="match status" value="1"/>
</dbReference>
<sequence>MKIDIWSDYACPFCYIGKRRLENALSQFPHRDQVEVVFRSFQLDPSAKVHGNPNIHDMLAAKYGMTRDKAIAMNEQLAEQARGVGLDFQFDSIVPTNTFDSHRLTHYATKQGKGAEMTERLLRAYFTDSVNLGDRSVLTQLAGEIGLNEQETLDMLESDAYADQVNGDIEEGQRLGVTGVPFFVVNNKYAISGAQPGPVFTEVLDTVWAEEQKAPGLQLVGTDSSKASSDDGCSDGSCGI</sequence>
<feature type="compositionally biased region" description="Low complexity" evidence="1">
    <location>
        <begin position="223"/>
        <end position="240"/>
    </location>
</feature>
<accession>A0A098M8V9</accession>
<organism evidence="3 4">
    <name type="scientific">Paenibacillus wynnii</name>
    <dbReference type="NCBI Taxonomy" id="268407"/>
    <lineage>
        <taxon>Bacteria</taxon>
        <taxon>Bacillati</taxon>
        <taxon>Bacillota</taxon>
        <taxon>Bacilli</taxon>
        <taxon>Bacillales</taxon>
        <taxon>Paenibacillaceae</taxon>
        <taxon>Paenibacillus</taxon>
    </lineage>
</organism>
<dbReference type="AlphaFoldDB" id="A0A098M8V9"/>
<dbReference type="Gene3D" id="3.40.30.10">
    <property type="entry name" value="Glutaredoxin"/>
    <property type="match status" value="1"/>
</dbReference>